<dbReference type="SFLD" id="SFLDG01129">
    <property type="entry name" value="C1.5:_HAD__Beta-PGM__Phosphata"/>
    <property type="match status" value="1"/>
</dbReference>
<dbReference type="NCBIfam" id="TIGR01549">
    <property type="entry name" value="HAD-SF-IA-v1"/>
    <property type="match status" value="1"/>
</dbReference>
<evidence type="ECO:0000256" key="3">
    <source>
        <dbReference type="ARBA" id="ARBA00022723"/>
    </source>
</evidence>
<evidence type="ECO:0000313" key="6">
    <source>
        <dbReference type="EMBL" id="BBE16147.1"/>
    </source>
</evidence>
<evidence type="ECO:0000256" key="1">
    <source>
        <dbReference type="ARBA" id="ARBA00001946"/>
    </source>
</evidence>
<organism evidence="6 7">
    <name type="scientific">Aquipluma nitroreducens</name>
    <dbReference type="NCBI Taxonomy" id="2010828"/>
    <lineage>
        <taxon>Bacteria</taxon>
        <taxon>Pseudomonadati</taxon>
        <taxon>Bacteroidota</taxon>
        <taxon>Bacteroidia</taxon>
        <taxon>Marinilabiliales</taxon>
        <taxon>Prolixibacteraceae</taxon>
        <taxon>Aquipluma</taxon>
    </lineage>
</organism>
<dbReference type="Pfam" id="PF13419">
    <property type="entry name" value="HAD_2"/>
    <property type="match status" value="1"/>
</dbReference>
<sequence>MKKCVIFDMDGVIIDSEPIHQKCERKMFQLLGINVSEDEHNAFMGTTDETWWSWLGSKYDLPIKIPEVIQLKKKLYMEYLRQEVHIQPIPYVSELISDLHKNNFLLALASSSPHEQIDYILSCFELKKYFHLTISGENVEKGKPSPEIFLKVSERLQVPPELCIVIEDSFNGVSAAKSANMKCIGYMNPNSGNQDLSKADILINSFNGLPVDVIYNLTISSF</sequence>
<evidence type="ECO:0000256" key="5">
    <source>
        <dbReference type="ARBA" id="ARBA00023277"/>
    </source>
</evidence>
<keyword evidence="4" id="KW-0460">Magnesium</keyword>
<comment type="similarity">
    <text evidence="2">Belongs to the HAD-like hydrolase superfamily. CbbY/CbbZ/Gph/YieH family.</text>
</comment>
<dbReference type="KEGG" id="anf:AQPE_0284"/>
<proteinExistence type="inferred from homology"/>
<dbReference type="InterPro" id="IPR023198">
    <property type="entry name" value="PGP-like_dom2"/>
</dbReference>
<dbReference type="InterPro" id="IPR006439">
    <property type="entry name" value="HAD-SF_hydro_IA"/>
</dbReference>
<keyword evidence="5" id="KW-0119">Carbohydrate metabolism</keyword>
<evidence type="ECO:0000313" key="7">
    <source>
        <dbReference type="Proteomes" id="UP001193389"/>
    </source>
</evidence>
<keyword evidence="7" id="KW-1185">Reference proteome</keyword>
<keyword evidence="3" id="KW-0479">Metal-binding</keyword>
<dbReference type="Gene3D" id="1.10.150.240">
    <property type="entry name" value="Putative phosphatase, domain 2"/>
    <property type="match status" value="1"/>
</dbReference>
<dbReference type="GO" id="GO:0046872">
    <property type="term" value="F:metal ion binding"/>
    <property type="evidence" value="ECO:0007669"/>
    <property type="project" value="UniProtKB-KW"/>
</dbReference>
<dbReference type="RefSeq" id="WP_318349246.1">
    <property type="nucleotide sequence ID" value="NZ_AP018694.1"/>
</dbReference>
<dbReference type="PANTHER" id="PTHR46193:SF18">
    <property type="entry name" value="HEXITOL PHOSPHATASE B"/>
    <property type="match status" value="1"/>
</dbReference>
<reference evidence="6" key="1">
    <citation type="journal article" date="2020" name="Int. J. Syst. Evol. Microbiol.">
        <title>Aquipluma nitroreducens gen. nov. sp. nov., a novel facultatively anaerobic bacterium isolated from a freshwater lake.</title>
        <authorList>
            <person name="Watanabe M."/>
            <person name="Kojima H."/>
            <person name="Fukui M."/>
        </authorList>
    </citation>
    <scope>NUCLEOTIDE SEQUENCE</scope>
    <source>
        <strain evidence="6">MeG22</strain>
    </source>
</reference>
<dbReference type="PRINTS" id="PR00413">
    <property type="entry name" value="HADHALOGNASE"/>
</dbReference>
<dbReference type="SFLD" id="SFLDS00003">
    <property type="entry name" value="Haloacid_Dehalogenase"/>
    <property type="match status" value="1"/>
</dbReference>
<dbReference type="SUPFAM" id="SSF56784">
    <property type="entry name" value="HAD-like"/>
    <property type="match status" value="1"/>
</dbReference>
<dbReference type="GO" id="GO:0016787">
    <property type="term" value="F:hydrolase activity"/>
    <property type="evidence" value="ECO:0007669"/>
    <property type="project" value="UniProtKB-KW"/>
</dbReference>
<accession>A0A5K7S3S7</accession>
<gene>
    <name evidence="6" type="ORF">AQPE_0284</name>
</gene>
<name>A0A5K7S3S7_9BACT</name>
<dbReference type="Proteomes" id="UP001193389">
    <property type="component" value="Chromosome"/>
</dbReference>
<keyword evidence="6" id="KW-0378">Hydrolase</keyword>
<dbReference type="InterPro" id="IPR051600">
    <property type="entry name" value="Beta-PGM-like"/>
</dbReference>
<dbReference type="SFLD" id="SFLDG01135">
    <property type="entry name" value="C1.5.6:_HAD__Beta-PGM__Phospha"/>
    <property type="match status" value="1"/>
</dbReference>
<dbReference type="CDD" id="cd16423">
    <property type="entry name" value="HAD_BPGM-like"/>
    <property type="match status" value="1"/>
</dbReference>
<dbReference type="InterPro" id="IPR036412">
    <property type="entry name" value="HAD-like_sf"/>
</dbReference>
<dbReference type="PANTHER" id="PTHR46193">
    <property type="entry name" value="6-PHOSPHOGLUCONATE PHOSPHATASE"/>
    <property type="match status" value="1"/>
</dbReference>
<protein>
    <submittedName>
        <fullName evidence="6">Hydrolase, haloacid dehalogenase-like family</fullName>
    </submittedName>
</protein>
<dbReference type="EMBL" id="AP018694">
    <property type="protein sequence ID" value="BBE16147.1"/>
    <property type="molecule type" value="Genomic_DNA"/>
</dbReference>
<dbReference type="InterPro" id="IPR041492">
    <property type="entry name" value="HAD_2"/>
</dbReference>
<dbReference type="InterPro" id="IPR023214">
    <property type="entry name" value="HAD_sf"/>
</dbReference>
<dbReference type="Gene3D" id="3.40.50.1000">
    <property type="entry name" value="HAD superfamily/HAD-like"/>
    <property type="match status" value="1"/>
</dbReference>
<evidence type="ECO:0000256" key="2">
    <source>
        <dbReference type="ARBA" id="ARBA00006171"/>
    </source>
</evidence>
<dbReference type="AlphaFoldDB" id="A0A5K7S3S7"/>
<comment type="cofactor">
    <cofactor evidence="1">
        <name>Mg(2+)</name>
        <dbReference type="ChEBI" id="CHEBI:18420"/>
    </cofactor>
</comment>
<evidence type="ECO:0000256" key="4">
    <source>
        <dbReference type="ARBA" id="ARBA00022842"/>
    </source>
</evidence>
<dbReference type="NCBIfam" id="TIGR01509">
    <property type="entry name" value="HAD-SF-IA-v3"/>
    <property type="match status" value="1"/>
</dbReference>